<protein>
    <submittedName>
        <fullName evidence="1">Uncharacterized protein</fullName>
    </submittedName>
</protein>
<dbReference type="Proteomes" id="UP001281147">
    <property type="component" value="Unassembled WGS sequence"/>
</dbReference>
<name>A0ACC3MST9_9PEZI</name>
<dbReference type="EMBL" id="JAUTXU010000169">
    <property type="protein sequence ID" value="KAK3701779.1"/>
    <property type="molecule type" value="Genomic_DNA"/>
</dbReference>
<accession>A0ACC3MST9</accession>
<proteinExistence type="predicted"/>
<sequence length="364" mass="40789">MTTLEERSFSYDNNGKQKTTCYLTGGREDGPLLVFVHGWPAIGKVWTPQLQTFSSLGFRVVAPDMPGYGKSTADKDLDDYTQENINLGMLALLGHLGRDQAIWIAHDWGCGAAWSFASHYPSKCLAVACLTVPYRSVELGLEQLVDRGINRSIYPADEYPYGQWDYQHFYETSFERASEFFDANCAAFLKVGYSKGNPANFGKVAFTANVSRDGGWLGGDGAKLQKMAEEMPFEDTVLDEETYTALVEAMQRTGFWGADAWYANHARNRKYTLEKSTNNGDLSMPVLFIHARFDSVCATTTTPGMCEPMRKHCQDLTEVSIDSGHWVAEEKPAEVSAAIARWLVERCKEQWPGFWANGHVRRTT</sequence>
<organism evidence="1 2">
    <name type="scientific">Vermiconidia calcicola</name>
    <dbReference type="NCBI Taxonomy" id="1690605"/>
    <lineage>
        <taxon>Eukaryota</taxon>
        <taxon>Fungi</taxon>
        <taxon>Dikarya</taxon>
        <taxon>Ascomycota</taxon>
        <taxon>Pezizomycotina</taxon>
        <taxon>Dothideomycetes</taxon>
        <taxon>Dothideomycetidae</taxon>
        <taxon>Mycosphaerellales</taxon>
        <taxon>Extremaceae</taxon>
        <taxon>Vermiconidia</taxon>
    </lineage>
</organism>
<comment type="caution">
    <text evidence="1">The sequence shown here is derived from an EMBL/GenBank/DDBJ whole genome shotgun (WGS) entry which is preliminary data.</text>
</comment>
<evidence type="ECO:0000313" key="1">
    <source>
        <dbReference type="EMBL" id="KAK3701779.1"/>
    </source>
</evidence>
<evidence type="ECO:0000313" key="2">
    <source>
        <dbReference type="Proteomes" id="UP001281147"/>
    </source>
</evidence>
<keyword evidence="2" id="KW-1185">Reference proteome</keyword>
<gene>
    <name evidence="1" type="ORF">LTR37_015299</name>
</gene>
<reference evidence="1" key="1">
    <citation type="submission" date="2023-07" db="EMBL/GenBank/DDBJ databases">
        <title>Black Yeasts Isolated from many extreme environments.</title>
        <authorList>
            <person name="Coleine C."/>
            <person name="Stajich J.E."/>
            <person name="Selbmann L."/>
        </authorList>
    </citation>
    <scope>NUCLEOTIDE SEQUENCE</scope>
    <source>
        <strain evidence="1">CCFEE 5714</strain>
    </source>
</reference>